<dbReference type="AlphaFoldDB" id="A0A953J2K2"/>
<comment type="caution">
    <text evidence="2">The sequence shown here is derived from an EMBL/GenBank/DDBJ whole genome shotgun (WGS) entry which is preliminary data.</text>
</comment>
<accession>A0A953J2K2</accession>
<dbReference type="PROSITE" id="PS51257">
    <property type="entry name" value="PROKAR_LIPOPROTEIN"/>
    <property type="match status" value="1"/>
</dbReference>
<keyword evidence="1" id="KW-0732">Signal</keyword>
<protein>
    <recommendedName>
        <fullName evidence="4">Lipoprotein</fullName>
    </recommendedName>
</protein>
<evidence type="ECO:0000313" key="3">
    <source>
        <dbReference type="Proteomes" id="UP000705867"/>
    </source>
</evidence>
<reference evidence="2" key="1">
    <citation type="journal article" date="2021" name="bioRxiv">
        <title>Unraveling nitrogen, sulfur and carbon metabolic pathways and microbial community transcriptional responses to substrate deprivation and toxicity stresses in a bioreactor mimicking anoxic brackish coastal sediment conditions.</title>
        <authorList>
            <person name="Martins P.D."/>
            <person name="Echeveste M.J."/>
            <person name="Arshad A."/>
            <person name="Kurth J."/>
            <person name="Ouboter H."/>
            <person name="Jetten M.S.M."/>
            <person name="Welte C.U."/>
        </authorList>
    </citation>
    <scope>NUCLEOTIDE SEQUENCE</scope>
    <source>
        <strain evidence="2">MAG_39</strain>
    </source>
</reference>
<feature type="chain" id="PRO_5037291760" description="Lipoprotein" evidence="1">
    <location>
        <begin position="20"/>
        <end position="185"/>
    </location>
</feature>
<evidence type="ECO:0000256" key="1">
    <source>
        <dbReference type="SAM" id="SignalP"/>
    </source>
</evidence>
<organism evidence="2 3">
    <name type="scientific">Candidatus Nitrobium versatile</name>
    <dbReference type="NCBI Taxonomy" id="2884831"/>
    <lineage>
        <taxon>Bacteria</taxon>
        <taxon>Pseudomonadati</taxon>
        <taxon>Nitrospirota</taxon>
        <taxon>Nitrospiria</taxon>
        <taxon>Nitrospirales</taxon>
        <taxon>Nitrospiraceae</taxon>
        <taxon>Candidatus Nitrobium</taxon>
    </lineage>
</organism>
<proteinExistence type="predicted"/>
<evidence type="ECO:0000313" key="2">
    <source>
        <dbReference type="EMBL" id="MBZ0155083.1"/>
    </source>
</evidence>
<sequence>MKRTLLLLLMAFMVCGCTALLPTVRQTTPSPWRTFDDAKQAFDRIIPYQTTTEDLKRMGLDPFSTPNVRIINYLDIAMDIPAVKKEELAQGIQDCIRANSSCHAYEFEPKQIRNKRHGNFWLDFFNFKRNIRESGWRFKILVILVDNTVVYKLWGGNPLVDEEREEVNPLGPLQNSGDGFIKRLL</sequence>
<dbReference type="Proteomes" id="UP000705867">
    <property type="component" value="Unassembled WGS sequence"/>
</dbReference>
<reference evidence="2" key="2">
    <citation type="submission" date="2021-08" db="EMBL/GenBank/DDBJ databases">
        <authorList>
            <person name="Dalcin Martins P."/>
        </authorList>
    </citation>
    <scope>NUCLEOTIDE SEQUENCE</scope>
    <source>
        <strain evidence="2">MAG_39</strain>
    </source>
</reference>
<name>A0A953J2K2_9BACT</name>
<evidence type="ECO:0008006" key="4">
    <source>
        <dbReference type="Google" id="ProtNLM"/>
    </source>
</evidence>
<feature type="signal peptide" evidence="1">
    <location>
        <begin position="1"/>
        <end position="19"/>
    </location>
</feature>
<gene>
    <name evidence="2" type="ORF">K8I29_02575</name>
</gene>
<dbReference type="EMBL" id="JAIOIV010000018">
    <property type="protein sequence ID" value="MBZ0155083.1"/>
    <property type="molecule type" value="Genomic_DNA"/>
</dbReference>